<dbReference type="RefSeq" id="WP_280834114.1">
    <property type="nucleotide sequence ID" value="NZ_JARXVE010000007.1"/>
</dbReference>
<dbReference type="EMBL" id="JARXVE010000007">
    <property type="protein sequence ID" value="MDH6197520.1"/>
    <property type="molecule type" value="Genomic_DNA"/>
</dbReference>
<evidence type="ECO:0000313" key="2">
    <source>
        <dbReference type="EMBL" id="MDH6197520.1"/>
    </source>
</evidence>
<keyword evidence="3" id="KW-1185">Reference proteome</keyword>
<keyword evidence="2" id="KW-0808">Transferase</keyword>
<dbReference type="Gene3D" id="3.40.630.30">
    <property type="match status" value="1"/>
</dbReference>
<comment type="caution">
    <text evidence="2">The sequence shown here is derived from an EMBL/GenBank/DDBJ whole genome shotgun (WGS) entry which is preliminary data.</text>
</comment>
<dbReference type="SUPFAM" id="SSF55729">
    <property type="entry name" value="Acyl-CoA N-acyltransferases (Nat)"/>
    <property type="match status" value="1"/>
</dbReference>
<name>A0ABT6L3K3_9MYCO</name>
<dbReference type="InterPro" id="IPR000182">
    <property type="entry name" value="GNAT_dom"/>
</dbReference>
<evidence type="ECO:0000313" key="3">
    <source>
        <dbReference type="Proteomes" id="UP001160130"/>
    </source>
</evidence>
<keyword evidence="2" id="KW-0012">Acyltransferase</keyword>
<proteinExistence type="predicted"/>
<dbReference type="Pfam" id="PF00583">
    <property type="entry name" value="Acetyltransf_1"/>
    <property type="match status" value="1"/>
</dbReference>
<dbReference type="PROSITE" id="PS51186">
    <property type="entry name" value="GNAT"/>
    <property type="match status" value="1"/>
</dbReference>
<reference evidence="2 3" key="1">
    <citation type="submission" date="2023-04" db="EMBL/GenBank/DDBJ databases">
        <title>Forest soil microbial communities from Buena Vista Peninsula, Colon Province, Panama.</title>
        <authorList>
            <person name="Bouskill N."/>
        </authorList>
    </citation>
    <scope>NUCLEOTIDE SEQUENCE [LARGE SCALE GENOMIC DNA]</scope>
    <source>
        <strain evidence="2 3">AC80</strain>
    </source>
</reference>
<organism evidence="2 3">
    <name type="scientific">Mycolicibacterium frederiksbergense</name>
    <dbReference type="NCBI Taxonomy" id="117567"/>
    <lineage>
        <taxon>Bacteria</taxon>
        <taxon>Bacillati</taxon>
        <taxon>Actinomycetota</taxon>
        <taxon>Actinomycetes</taxon>
        <taxon>Mycobacteriales</taxon>
        <taxon>Mycobacteriaceae</taxon>
        <taxon>Mycolicibacterium</taxon>
    </lineage>
</organism>
<dbReference type="CDD" id="cd04301">
    <property type="entry name" value="NAT_SF"/>
    <property type="match status" value="1"/>
</dbReference>
<protein>
    <submittedName>
        <fullName evidence="2">Diamine N-acetyltransferase</fullName>
        <ecNumber evidence="2">2.3.1.57</ecNumber>
    </submittedName>
</protein>
<dbReference type="GO" id="GO:0004145">
    <property type="term" value="F:diamine N-acetyltransferase activity"/>
    <property type="evidence" value="ECO:0007669"/>
    <property type="project" value="UniProtKB-EC"/>
</dbReference>
<dbReference type="Proteomes" id="UP001160130">
    <property type="component" value="Unassembled WGS sequence"/>
</dbReference>
<accession>A0ABT6L3K3</accession>
<dbReference type="PANTHER" id="PTHR43617">
    <property type="entry name" value="L-AMINO ACID N-ACETYLTRANSFERASE"/>
    <property type="match status" value="1"/>
</dbReference>
<dbReference type="InterPro" id="IPR016181">
    <property type="entry name" value="Acyl_CoA_acyltransferase"/>
</dbReference>
<dbReference type="EC" id="2.3.1.57" evidence="2"/>
<sequence length="159" mass="18249">MKERISLNMQLEDLHQDNWEEVAELEVADDQRGFMASNLYSIAQSRFLPGFFTKAVVSENRIVGFAMYGPDPDDGHIWLYRLMIDRHHQRRGLGRAALGRILQHVHADLHAPVLRLGVRPDNSAAKTLYESVGFRSTGQSIDDEEILQFEFPGTRREQD</sequence>
<dbReference type="InterPro" id="IPR050276">
    <property type="entry name" value="MshD_Acetyltransferase"/>
</dbReference>
<feature type="domain" description="N-acetyltransferase" evidence="1">
    <location>
        <begin position="9"/>
        <end position="152"/>
    </location>
</feature>
<evidence type="ECO:0000259" key="1">
    <source>
        <dbReference type="PROSITE" id="PS51186"/>
    </source>
</evidence>
<gene>
    <name evidence="2" type="ORF">M2272_004175</name>
</gene>